<protein>
    <submittedName>
        <fullName evidence="2">Uncharacterized protein</fullName>
    </submittedName>
</protein>
<dbReference type="AlphaFoldDB" id="A0A3N0XVQ0"/>
<evidence type="ECO:0000256" key="1">
    <source>
        <dbReference type="SAM" id="MobiDB-lite"/>
    </source>
</evidence>
<accession>A0A3N0XVQ0</accession>
<organism evidence="2 3">
    <name type="scientific">Anabarilius grahami</name>
    <name type="common">Kanglang fish</name>
    <name type="synonym">Barilius grahami</name>
    <dbReference type="NCBI Taxonomy" id="495550"/>
    <lineage>
        <taxon>Eukaryota</taxon>
        <taxon>Metazoa</taxon>
        <taxon>Chordata</taxon>
        <taxon>Craniata</taxon>
        <taxon>Vertebrata</taxon>
        <taxon>Euteleostomi</taxon>
        <taxon>Actinopterygii</taxon>
        <taxon>Neopterygii</taxon>
        <taxon>Teleostei</taxon>
        <taxon>Ostariophysi</taxon>
        <taxon>Cypriniformes</taxon>
        <taxon>Xenocyprididae</taxon>
        <taxon>Xenocypridinae</taxon>
        <taxon>Xenocypridinae incertae sedis</taxon>
        <taxon>Anabarilius</taxon>
    </lineage>
</organism>
<evidence type="ECO:0000313" key="3">
    <source>
        <dbReference type="Proteomes" id="UP000281406"/>
    </source>
</evidence>
<dbReference type="Proteomes" id="UP000281406">
    <property type="component" value="Unassembled WGS sequence"/>
</dbReference>
<dbReference type="EMBL" id="RJVU01059636">
    <property type="protein sequence ID" value="ROJ70179.1"/>
    <property type="molecule type" value="Genomic_DNA"/>
</dbReference>
<keyword evidence="3" id="KW-1185">Reference proteome</keyword>
<reference evidence="2 3" key="1">
    <citation type="submission" date="2018-10" db="EMBL/GenBank/DDBJ databases">
        <title>Genome assembly for a Yunnan-Guizhou Plateau 3E fish, Anabarilius grahami (Regan), and its evolutionary and genetic applications.</title>
        <authorList>
            <person name="Jiang W."/>
        </authorList>
    </citation>
    <scope>NUCLEOTIDE SEQUENCE [LARGE SCALE GENOMIC DNA]</scope>
    <source>
        <strain evidence="2">AG-KIZ</strain>
        <tissue evidence="2">Muscle</tissue>
    </source>
</reference>
<name>A0A3N0XVQ0_ANAGA</name>
<sequence length="213" mass="23624">MDPRNGYLDPHYNLPSFLKPVILHQSLIDALHQSPDKRTRGGTDDIPPNRHIQTACICLVSSALVRTISEDIPTSVPLVEHSKPPPPEQKTCRGLSEMVKRIELVTDILGGQAHHRLSIAFKDGWDRWQLETISLCRAAPSQEEIRDPTVHPPPPRLPPSPHSPHLSSPLCTGSSLMCVEWDDWLGLKHRKGSAWRSLRCPKLGALIKAVGPG</sequence>
<evidence type="ECO:0000313" key="2">
    <source>
        <dbReference type="EMBL" id="ROJ70179.1"/>
    </source>
</evidence>
<feature type="compositionally biased region" description="Pro residues" evidence="1">
    <location>
        <begin position="150"/>
        <end position="162"/>
    </location>
</feature>
<proteinExistence type="predicted"/>
<gene>
    <name evidence="2" type="ORF">DPX16_13900</name>
</gene>
<comment type="caution">
    <text evidence="2">The sequence shown here is derived from an EMBL/GenBank/DDBJ whole genome shotgun (WGS) entry which is preliminary data.</text>
</comment>
<feature type="region of interest" description="Disordered" evidence="1">
    <location>
        <begin position="141"/>
        <end position="168"/>
    </location>
</feature>